<dbReference type="EMBL" id="JACHLE010000010">
    <property type="protein sequence ID" value="MBB4808297.1"/>
    <property type="molecule type" value="Genomic_DNA"/>
</dbReference>
<reference evidence="1 2" key="1">
    <citation type="submission" date="2020-08" db="EMBL/GenBank/DDBJ databases">
        <title>Functional genomics of gut bacteria from endangered species of beetles.</title>
        <authorList>
            <person name="Carlos-Shanley C."/>
        </authorList>
    </citation>
    <scope>NUCLEOTIDE SEQUENCE [LARGE SCALE GENOMIC DNA]</scope>
    <source>
        <strain evidence="1 2">S00151</strain>
    </source>
</reference>
<keyword evidence="2" id="KW-1185">Reference proteome</keyword>
<sequence>MIKTISIFLILFLFVGCVSQDQKDKDQIKETVAKYWDAVKNNDIQAYNNLIYDAENYPGVTVGDLNFLYNHYNMINSKGMLQKDIKIKDTVGLSPNIKMKYIQYVYKKESDANSLRKPLKITLLFYKPIGYNKIYNPVILENHIGWEK</sequence>
<dbReference type="RefSeq" id="WP_184192092.1">
    <property type="nucleotide sequence ID" value="NZ_JACHLE010000010.1"/>
</dbReference>
<accession>A0A840KK58</accession>
<comment type="caution">
    <text evidence="1">The sequence shown here is derived from an EMBL/GenBank/DDBJ whole genome shotgun (WGS) entry which is preliminary data.</text>
</comment>
<evidence type="ECO:0000313" key="1">
    <source>
        <dbReference type="EMBL" id="MBB4808297.1"/>
    </source>
</evidence>
<evidence type="ECO:0000313" key="2">
    <source>
        <dbReference type="Proteomes" id="UP000592180"/>
    </source>
</evidence>
<dbReference type="PROSITE" id="PS51257">
    <property type="entry name" value="PROKAR_LIPOPROTEIN"/>
    <property type="match status" value="1"/>
</dbReference>
<protein>
    <submittedName>
        <fullName evidence="1">Uncharacterized protein</fullName>
    </submittedName>
</protein>
<gene>
    <name evidence="1" type="ORF">HNP38_003639</name>
</gene>
<dbReference type="Proteomes" id="UP000592180">
    <property type="component" value="Unassembled WGS sequence"/>
</dbReference>
<name>A0A840KK58_9FLAO</name>
<proteinExistence type="predicted"/>
<dbReference type="AlphaFoldDB" id="A0A840KK58"/>
<organism evidence="1 2">
    <name type="scientific">Chryseobacterium defluvii</name>
    <dbReference type="NCBI Taxonomy" id="160396"/>
    <lineage>
        <taxon>Bacteria</taxon>
        <taxon>Pseudomonadati</taxon>
        <taxon>Bacteroidota</taxon>
        <taxon>Flavobacteriia</taxon>
        <taxon>Flavobacteriales</taxon>
        <taxon>Weeksellaceae</taxon>
        <taxon>Chryseobacterium group</taxon>
        <taxon>Chryseobacterium</taxon>
    </lineage>
</organism>